<comment type="caution">
    <text evidence="1">The sequence shown here is derived from an EMBL/GenBank/DDBJ whole genome shotgun (WGS) entry which is preliminary data.</text>
</comment>
<name>A0ACC0V3Y0_9HYPO</name>
<dbReference type="Proteomes" id="UP001163324">
    <property type="component" value="Chromosome 3"/>
</dbReference>
<organism evidence="1 2">
    <name type="scientific">Trichothecium roseum</name>
    <dbReference type="NCBI Taxonomy" id="47278"/>
    <lineage>
        <taxon>Eukaryota</taxon>
        <taxon>Fungi</taxon>
        <taxon>Dikarya</taxon>
        <taxon>Ascomycota</taxon>
        <taxon>Pezizomycotina</taxon>
        <taxon>Sordariomycetes</taxon>
        <taxon>Hypocreomycetidae</taxon>
        <taxon>Hypocreales</taxon>
        <taxon>Hypocreales incertae sedis</taxon>
        <taxon>Trichothecium</taxon>
    </lineage>
</organism>
<evidence type="ECO:0000313" key="2">
    <source>
        <dbReference type="Proteomes" id="UP001163324"/>
    </source>
</evidence>
<accession>A0ACC0V3Y0</accession>
<dbReference type="EMBL" id="CM047942">
    <property type="protein sequence ID" value="KAI9901008.1"/>
    <property type="molecule type" value="Genomic_DNA"/>
</dbReference>
<protein>
    <submittedName>
        <fullName evidence="1">Uncharacterized protein</fullName>
    </submittedName>
</protein>
<keyword evidence="2" id="KW-1185">Reference proteome</keyword>
<reference evidence="1" key="1">
    <citation type="submission" date="2022-10" db="EMBL/GenBank/DDBJ databases">
        <title>Complete Genome of Trichothecium roseum strain YXFP-22015, a Plant Pathogen Isolated from Citrus.</title>
        <authorList>
            <person name="Wang Y."/>
            <person name="Zhu L."/>
        </authorList>
    </citation>
    <scope>NUCLEOTIDE SEQUENCE</scope>
    <source>
        <strain evidence="1">YXFP-22015</strain>
    </source>
</reference>
<proteinExistence type="predicted"/>
<sequence>MQSLHRKYGPVVRYGPNQLSYVDQDSASWKAIHGAEKGGREFPKAKEWFVRPSNAFSTRALKRQEPIFQKNIDALIEKLGEAASAGRSINMVEMYQFTTFDIMGHLAFGEPLGLLQNSKYSKWVESVFDSIKVIPIAQIIQHYPILDSIFQAVEPESIKNMKYHHFKHCADRVDRRLQKVNAEADIWSMVLEADTDKQLTLEEMHCHGDVFMLAGSETTGTTLSALTFYLLSNQDKLALMADEIRRRFGSESEMNMQNVAELAYVNACIKEALRLFPPVPVGVPRVVPTAASGQNMPGGSVPAGTRVSVHHYATYHSSDNFRDPDSFVPERWLDDPNYQADNRECFRPFAAGPRNCIGQNMAMYEMQLIVSRIFFKFDFQTCAGNLQWDEQRAFILWDKKPLMCQLSVAHGEE</sequence>
<gene>
    <name evidence="1" type="ORF">N3K66_002825</name>
</gene>
<evidence type="ECO:0000313" key="1">
    <source>
        <dbReference type="EMBL" id="KAI9901008.1"/>
    </source>
</evidence>